<dbReference type="PANTHER" id="PTHR12688:SF0">
    <property type="entry name" value="DYNEIN LIGHT INTERMEDIATE CHAIN"/>
    <property type="match status" value="1"/>
</dbReference>
<accession>A0A1Y1X6G8</accession>
<dbReference type="GO" id="GO:0045504">
    <property type="term" value="F:dynein heavy chain binding"/>
    <property type="evidence" value="ECO:0007669"/>
    <property type="project" value="TreeGrafter"/>
</dbReference>
<keyword evidence="10" id="KW-0206">Cytoskeleton</keyword>
<comment type="similarity">
    <text evidence="2">Belongs to the dynein light intermediate chain family.</text>
</comment>
<organism evidence="12 13">
    <name type="scientific">Anaeromyces robustus</name>
    <dbReference type="NCBI Taxonomy" id="1754192"/>
    <lineage>
        <taxon>Eukaryota</taxon>
        <taxon>Fungi</taxon>
        <taxon>Fungi incertae sedis</taxon>
        <taxon>Chytridiomycota</taxon>
        <taxon>Chytridiomycota incertae sedis</taxon>
        <taxon>Neocallimastigomycetes</taxon>
        <taxon>Neocallimastigales</taxon>
        <taxon>Neocallimastigaceae</taxon>
        <taxon>Anaeromyces</taxon>
    </lineage>
</organism>
<name>A0A1Y1X6G8_9FUNG</name>
<evidence type="ECO:0000256" key="4">
    <source>
        <dbReference type="ARBA" id="ARBA00022490"/>
    </source>
</evidence>
<evidence type="ECO:0000256" key="9">
    <source>
        <dbReference type="ARBA" id="ARBA00023175"/>
    </source>
</evidence>
<evidence type="ECO:0000256" key="6">
    <source>
        <dbReference type="ARBA" id="ARBA00022741"/>
    </source>
</evidence>
<dbReference type="Pfam" id="PF05783">
    <property type="entry name" value="DLIC"/>
    <property type="match status" value="1"/>
</dbReference>
<keyword evidence="7" id="KW-0067">ATP-binding</keyword>
<protein>
    <submittedName>
        <fullName evidence="12">Dynein light intermediate chain</fullName>
    </submittedName>
</protein>
<dbReference type="Proteomes" id="UP000193944">
    <property type="component" value="Unassembled WGS sequence"/>
</dbReference>
<keyword evidence="13" id="KW-1185">Reference proteome</keyword>
<keyword evidence="3" id="KW-0813">Transport</keyword>
<dbReference type="InterPro" id="IPR008467">
    <property type="entry name" value="Dynein1_light_intermed_chain"/>
</dbReference>
<keyword evidence="9" id="KW-0505">Motor protein</keyword>
<dbReference type="InterPro" id="IPR022780">
    <property type="entry name" value="Dynein_light_int_chain"/>
</dbReference>
<dbReference type="InterPro" id="IPR027417">
    <property type="entry name" value="P-loop_NTPase"/>
</dbReference>
<dbReference type="STRING" id="1754192.A0A1Y1X6G8"/>
<evidence type="ECO:0000256" key="10">
    <source>
        <dbReference type="ARBA" id="ARBA00023212"/>
    </source>
</evidence>
<proteinExistence type="inferred from homology"/>
<keyword evidence="6" id="KW-0547">Nucleotide-binding</keyword>
<evidence type="ECO:0000256" key="1">
    <source>
        <dbReference type="ARBA" id="ARBA00004245"/>
    </source>
</evidence>
<evidence type="ECO:0000313" key="13">
    <source>
        <dbReference type="Proteomes" id="UP000193944"/>
    </source>
</evidence>
<feature type="region of interest" description="Disordered" evidence="11">
    <location>
        <begin position="427"/>
        <end position="446"/>
    </location>
</feature>
<comment type="caution">
    <text evidence="12">The sequence shown here is derived from an EMBL/GenBank/DDBJ whole genome shotgun (WGS) entry which is preliminary data.</text>
</comment>
<evidence type="ECO:0000256" key="7">
    <source>
        <dbReference type="ARBA" id="ARBA00022840"/>
    </source>
</evidence>
<evidence type="ECO:0000256" key="11">
    <source>
        <dbReference type="SAM" id="MobiDB-lite"/>
    </source>
</evidence>
<dbReference type="EMBL" id="MCFG01000122">
    <property type="protein sequence ID" value="ORX81275.1"/>
    <property type="molecule type" value="Genomic_DNA"/>
</dbReference>
<dbReference type="GO" id="GO:0005874">
    <property type="term" value="C:microtubule"/>
    <property type="evidence" value="ECO:0007669"/>
    <property type="project" value="UniProtKB-KW"/>
</dbReference>
<keyword evidence="8" id="KW-0243">Dynein</keyword>
<reference evidence="12 13" key="2">
    <citation type="submission" date="2016-08" db="EMBL/GenBank/DDBJ databases">
        <title>Pervasive Adenine N6-methylation of Active Genes in Fungi.</title>
        <authorList>
            <consortium name="DOE Joint Genome Institute"/>
            <person name="Mondo S.J."/>
            <person name="Dannebaum R.O."/>
            <person name="Kuo R.C."/>
            <person name="Labutti K."/>
            <person name="Haridas S."/>
            <person name="Kuo A."/>
            <person name="Salamov A."/>
            <person name="Ahrendt S.R."/>
            <person name="Lipzen A."/>
            <person name="Sullivan W."/>
            <person name="Andreopoulos W.B."/>
            <person name="Clum A."/>
            <person name="Lindquist E."/>
            <person name="Daum C."/>
            <person name="Ramamoorthy G.K."/>
            <person name="Gryganskyi A."/>
            <person name="Culley D."/>
            <person name="Magnuson J.K."/>
            <person name="James T.Y."/>
            <person name="O'Malley M.A."/>
            <person name="Stajich J.E."/>
            <person name="Spatafora J.W."/>
            <person name="Visel A."/>
            <person name="Grigoriev I.V."/>
        </authorList>
    </citation>
    <scope>NUCLEOTIDE SEQUENCE [LARGE SCALE GENOMIC DNA]</scope>
    <source>
        <strain evidence="12 13">S4</strain>
    </source>
</reference>
<evidence type="ECO:0000256" key="5">
    <source>
        <dbReference type="ARBA" id="ARBA00022701"/>
    </source>
</evidence>
<sequence length="503" mass="56845">MNKSIIKMINAGTTTEPLKSDENIWFKILNSISSSKVTQRKNLLILGDENSGKSTIINEIANRHPTEDNSRIPKYALSYTYIDINEEEDTVAHVGLYRLSGNSTYKSLIPYALTEETIGNSVAIISLSWENPSDFLKSLEKWLDILEDEIKKSISSDLLKELQNKIERSIHEYKDPNNNDSSKMELNIDSSELNEINIPLPEGCLLKNLGIPIIIVCTKCDLIEELENKNKNFNDEKFDYIQQVLRTVCLQYGASLIYVTTKNPSTFDMLDSYLLSLFFNEKNSNLSKSLLKSFEFDEPAQYIDKKSVFIPSGWDSKGRINLLNEEFDGIINRSDYEKIIYSTGYDAPSAMETILTALDDQTFLQNHLEDFQENSIKDTKFILNEKGDTHSITTTSPTRRYSTSRSSSFSISDNKYNINVLNRLKESTASNQSYTPKRKDKLPRTLSETADVDALIRNSSLKSSTMSEALQDSGALKNFFDSLINKKGTTSSNTGSSSPTTQN</sequence>
<reference evidence="12 13" key="1">
    <citation type="submission" date="2016-08" db="EMBL/GenBank/DDBJ databases">
        <title>A Parts List for Fungal Cellulosomes Revealed by Comparative Genomics.</title>
        <authorList>
            <consortium name="DOE Joint Genome Institute"/>
            <person name="Haitjema C.H."/>
            <person name="Gilmore S.P."/>
            <person name="Henske J.K."/>
            <person name="Solomon K.V."/>
            <person name="De Groot R."/>
            <person name="Kuo A."/>
            <person name="Mondo S.J."/>
            <person name="Salamov A.A."/>
            <person name="Labutti K."/>
            <person name="Zhao Z."/>
            <person name="Chiniquy J."/>
            <person name="Barry K."/>
            <person name="Brewer H.M."/>
            <person name="Purvine S.O."/>
            <person name="Wright A.T."/>
            <person name="Boxma B."/>
            <person name="Van Alen T."/>
            <person name="Hackstein J.H."/>
            <person name="Baker S.E."/>
            <person name="Grigoriev I.V."/>
            <person name="O'Malley M.A."/>
        </authorList>
    </citation>
    <scope>NUCLEOTIDE SEQUENCE [LARGE SCALE GENOMIC DNA]</scope>
    <source>
        <strain evidence="12 13">S4</strain>
    </source>
</reference>
<evidence type="ECO:0000256" key="2">
    <source>
        <dbReference type="ARBA" id="ARBA00006831"/>
    </source>
</evidence>
<dbReference type="Gene3D" id="3.40.50.300">
    <property type="entry name" value="P-loop containing nucleotide triphosphate hydrolases"/>
    <property type="match status" value="1"/>
</dbReference>
<keyword evidence="5" id="KW-0493">Microtubule</keyword>
<gene>
    <name evidence="12" type="ORF">BCR32DRAFT_268360</name>
</gene>
<dbReference type="GO" id="GO:0000226">
    <property type="term" value="P:microtubule cytoskeleton organization"/>
    <property type="evidence" value="ECO:0007669"/>
    <property type="project" value="TreeGrafter"/>
</dbReference>
<evidence type="ECO:0000256" key="3">
    <source>
        <dbReference type="ARBA" id="ARBA00022448"/>
    </source>
</evidence>
<dbReference type="OrthoDB" id="27603at2759"/>
<dbReference type="GO" id="GO:0007018">
    <property type="term" value="P:microtubule-based movement"/>
    <property type="evidence" value="ECO:0007669"/>
    <property type="project" value="InterPro"/>
</dbReference>
<dbReference type="SUPFAM" id="SSF52540">
    <property type="entry name" value="P-loop containing nucleoside triphosphate hydrolases"/>
    <property type="match status" value="1"/>
</dbReference>
<comment type="subcellular location">
    <subcellularLocation>
        <location evidence="1">Cytoplasm</location>
        <location evidence="1">Cytoskeleton</location>
    </subcellularLocation>
</comment>
<dbReference type="PANTHER" id="PTHR12688">
    <property type="entry name" value="DYNEIN LIGHT INTERMEDIATE CHAIN"/>
    <property type="match status" value="1"/>
</dbReference>
<dbReference type="AlphaFoldDB" id="A0A1Y1X6G8"/>
<dbReference type="GO" id="GO:0005868">
    <property type="term" value="C:cytoplasmic dynein complex"/>
    <property type="evidence" value="ECO:0007669"/>
    <property type="project" value="InterPro"/>
</dbReference>
<keyword evidence="4" id="KW-0963">Cytoplasm</keyword>
<dbReference type="GO" id="GO:0005524">
    <property type="term" value="F:ATP binding"/>
    <property type="evidence" value="ECO:0007669"/>
    <property type="project" value="UniProtKB-KW"/>
</dbReference>
<evidence type="ECO:0000256" key="8">
    <source>
        <dbReference type="ARBA" id="ARBA00023017"/>
    </source>
</evidence>
<evidence type="ECO:0000313" key="12">
    <source>
        <dbReference type="EMBL" id="ORX81275.1"/>
    </source>
</evidence>